<dbReference type="PROSITE" id="PS50011">
    <property type="entry name" value="PROTEIN_KINASE_DOM"/>
    <property type="match status" value="1"/>
</dbReference>
<accession>A0A015K4A4</accession>
<dbReference type="Proteomes" id="UP000022910">
    <property type="component" value="Unassembled WGS sequence"/>
</dbReference>
<keyword evidence="4" id="KW-1185">Reference proteome</keyword>
<dbReference type="Gene3D" id="1.10.510.10">
    <property type="entry name" value="Transferase(Phosphotransferase) domain 1"/>
    <property type="match status" value="1"/>
</dbReference>
<dbReference type="GO" id="GO:0005524">
    <property type="term" value="F:ATP binding"/>
    <property type="evidence" value="ECO:0007669"/>
    <property type="project" value="UniProtKB-UniRule"/>
</dbReference>
<keyword evidence="1" id="KW-0547">Nucleotide-binding</keyword>
<organism evidence="3 4">
    <name type="scientific">Rhizophagus irregularis (strain DAOM 197198w)</name>
    <name type="common">Glomus intraradices</name>
    <dbReference type="NCBI Taxonomy" id="1432141"/>
    <lineage>
        <taxon>Eukaryota</taxon>
        <taxon>Fungi</taxon>
        <taxon>Fungi incertae sedis</taxon>
        <taxon>Mucoromycota</taxon>
        <taxon>Glomeromycotina</taxon>
        <taxon>Glomeromycetes</taxon>
        <taxon>Glomerales</taxon>
        <taxon>Glomeraceae</taxon>
        <taxon>Rhizophagus</taxon>
    </lineage>
</organism>
<dbReference type="Pfam" id="PF07714">
    <property type="entry name" value="PK_Tyr_Ser-Thr"/>
    <property type="match status" value="1"/>
</dbReference>
<reference evidence="3 4" key="1">
    <citation type="submission" date="2014-02" db="EMBL/GenBank/DDBJ databases">
        <title>Single nucleus genome sequencing reveals high similarity among nuclei of an endomycorrhizal fungus.</title>
        <authorList>
            <person name="Lin K."/>
            <person name="Geurts R."/>
            <person name="Zhang Z."/>
            <person name="Limpens E."/>
            <person name="Saunders D.G."/>
            <person name="Mu D."/>
            <person name="Pang E."/>
            <person name="Cao H."/>
            <person name="Cha H."/>
            <person name="Lin T."/>
            <person name="Zhou Q."/>
            <person name="Shang Y."/>
            <person name="Li Y."/>
            <person name="Ivanov S."/>
            <person name="Sharma T."/>
            <person name="Velzen R.V."/>
            <person name="Ruijter N.D."/>
            <person name="Aanen D.K."/>
            <person name="Win J."/>
            <person name="Kamoun S."/>
            <person name="Bisseling T."/>
            <person name="Huang S."/>
        </authorList>
    </citation>
    <scope>NUCLEOTIDE SEQUENCE [LARGE SCALE GENOMIC DNA]</scope>
    <source>
        <strain evidence="4">DAOM197198w</strain>
    </source>
</reference>
<dbReference type="InterPro" id="IPR000719">
    <property type="entry name" value="Prot_kinase_dom"/>
</dbReference>
<evidence type="ECO:0000313" key="3">
    <source>
        <dbReference type="EMBL" id="EXX62274.1"/>
    </source>
</evidence>
<gene>
    <name evidence="3" type="ORF">RirG_163300</name>
</gene>
<dbReference type="InterPro" id="IPR050167">
    <property type="entry name" value="Ser_Thr_protein_kinase"/>
</dbReference>
<keyword evidence="1" id="KW-0067">ATP-binding</keyword>
<evidence type="ECO:0000259" key="2">
    <source>
        <dbReference type="PROSITE" id="PS50011"/>
    </source>
</evidence>
<dbReference type="GO" id="GO:0005737">
    <property type="term" value="C:cytoplasm"/>
    <property type="evidence" value="ECO:0007669"/>
    <property type="project" value="TreeGrafter"/>
</dbReference>
<dbReference type="AlphaFoldDB" id="A0A015K4A4"/>
<dbReference type="InterPro" id="IPR001245">
    <property type="entry name" value="Ser-Thr/Tyr_kinase_cat_dom"/>
</dbReference>
<dbReference type="PANTHER" id="PTHR23257:SF963">
    <property type="entry name" value="AT08303P"/>
    <property type="match status" value="1"/>
</dbReference>
<dbReference type="SUPFAM" id="SSF56112">
    <property type="entry name" value="Protein kinase-like (PK-like)"/>
    <property type="match status" value="1"/>
</dbReference>
<sequence length="746" mass="88670">MEGWSIILYYNNDRYEFKRNQNKKVNLKRLNSSQNITNEVKVSIIKTYGVTQDLDTKDYIIVFENECYCEKCGKEFTDINLKWCKTCQVNYLKNITIWTNENGKIKNLIREMQLKINKPYYIVFEWIPYNQFSNIEEIGTFVKVYSATWKDGPLHYDSDKYEYIRYQNEVVALKCLYDSQNITNVFLNEVRSSSINHYCNNSTTKIYGISQNPYTKNYILVFKYCENNDSNDNNENYENITIKDSYVLANWISENNVLTTVKILTNWISGNEQIDYLIQEMQLKINDLHNIVFEWIPYDEFNDIKKMDECNLSEIYLAIWKNGPLYYKNQIGFDYVLVFQYYEPVIKNKHIIIKILTNWTSGNEKIDDLIKEMQLKINKPNDIVFEWIPYNQFSNIKKIGEGGFSKVYFATWRVGLLHYDGNKYARKRNKKVALKCLYKSQNITSKFLNELKAYSIENHYNYYTNRILKIYGISQNPDTKEFIMVFDYAEGGDLNHWMNKNYSDFDWLRKLLLLWNIINGLREIHQKRMVHRDFHTGNILLINDDVKDYMDDNIVHISDMELCGDVSNIDQNNNYGVIPYVAPEVLKEEPYTQAADVYSFGMIMYFVGTGKQPFSDCAHDQYLAISICNGNRPEVNEPEIPKCYSKLMKECWDSTPDDRPDAEKIFESINLFYSSYKDDESDFKRYMKIEKEQQHYEIEKQFKEAEEYRISNLSSFDKSINTHTQAIYKSRLLNPFTKSLIIDFTK</sequence>
<dbReference type="InterPro" id="IPR011009">
    <property type="entry name" value="Kinase-like_dom_sf"/>
</dbReference>
<protein>
    <submittedName>
        <fullName evidence="3">Sps1p</fullName>
    </submittedName>
</protein>
<evidence type="ECO:0000256" key="1">
    <source>
        <dbReference type="PROSITE-ProRule" id="PRU10141"/>
    </source>
</evidence>
<dbReference type="EMBL" id="JEMT01024783">
    <property type="protein sequence ID" value="EXX62274.1"/>
    <property type="molecule type" value="Genomic_DNA"/>
</dbReference>
<dbReference type="GO" id="GO:0007165">
    <property type="term" value="P:signal transduction"/>
    <property type="evidence" value="ECO:0007669"/>
    <property type="project" value="TreeGrafter"/>
</dbReference>
<dbReference type="PROSITE" id="PS00107">
    <property type="entry name" value="PROTEIN_KINASE_ATP"/>
    <property type="match status" value="1"/>
</dbReference>
<proteinExistence type="predicted"/>
<name>A0A015K4A4_RHIIW</name>
<comment type="caution">
    <text evidence="3">The sequence shown here is derived from an EMBL/GenBank/DDBJ whole genome shotgun (WGS) entry which is preliminary data.</text>
</comment>
<dbReference type="PANTHER" id="PTHR23257">
    <property type="entry name" value="SERINE-THREONINE PROTEIN KINASE"/>
    <property type="match status" value="1"/>
</dbReference>
<dbReference type="GO" id="GO:0004672">
    <property type="term" value="F:protein kinase activity"/>
    <property type="evidence" value="ECO:0007669"/>
    <property type="project" value="InterPro"/>
</dbReference>
<dbReference type="InterPro" id="IPR017441">
    <property type="entry name" value="Protein_kinase_ATP_BS"/>
</dbReference>
<feature type="binding site" evidence="1">
    <location>
        <position position="427"/>
    </location>
    <ligand>
        <name>ATP</name>
        <dbReference type="ChEBI" id="CHEBI:30616"/>
    </ligand>
</feature>
<evidence type="ECO:0000313" key="4">
    <source>
        <dbReference type="Proteomes" id="UP000022910"/>
    </source>
</evidence>
<feature type="domain" description="Protein kinase" evidence="2">
    <location>
        <begin position="393"/>
        <end position="673"/>
    </location>
</feature>